<accession>A0A9D9GZN7</accession>
<evidence type="ECO:0000313" key="3">
    <source>
        <dbReference type="EMBL" id="MBO8430132.1"/>
    </source>
</evidence>
<gene>
    <name evidence="3" type="ORF">IAC76_01965</name>
</gene>
<dbReference type="InterPro" id="IPR051465">
    <property type="entry name" value="Cell_Envelope_Struct_Comp"/>
</dbReference>
<comment type="caution">
    <text evidence="3">The sequence shown here is derived from an EMBL/GenBank/DDBJ whole genome shotgun (WGS) entry which is preliminary data.</text>
</comment>
<dbReference type="AlphaFoldDB" id="A0A9D9GZN7"/>
<feature type="signal peptide" evidence="1">
    <location>
        <begin position="1"/>
        <end position="22"/>
    </location>
</feature>
<evidence type="ECO:0000259" key="2">
    <source>
        <dbReference type="PROSITE" id="PS51272"/>
    </source>
</evidence>
<reference evidence="3" key="1">
    <citation type="submission" date="2020-10" db="EMBL/GenBank/DDBJ databases">
        <authorList>
            <person name="Gilroy R."/>
        </authorList>
    </citation>
    <scope>NUCLEOTIDE SEQUENCE</scope>
    <source>
        <strain evidence="3">10192</strain>
    </source>
</reference>
<reference evidence="3" key="2">
    <citation type="journal article" date="2021" name="PeerJ">
        <title>Extensive microbial diversity within the chicken gut microbiome revealed by metagenomics and culture.</title>
        <authorList>
            <person name="Gilroy R."/>
            <person name="Ravi A."/>
            <person name="Getino M."/>
            <person name="Pursley I."/>
            <person name="Horton D.L."/>
            <person name="Alikhan N.F."/>
            <person name="Baker D."/>
            <person name="Gharbi K."/>
            <person name="Hall N."/>
            <person name="Watson M."/>
            <person name="Adriaenssens E.M."/>
            <person name="Foster-Nyarko E."/>
            <person name="Jarju S."/>
            <person name="Secka A."/>
            <person name="Antonio M."/>
            <person name="Oren A."/>
            <person name="Chaudhuri R.R."/>
            <person name="La Ragione R."/>
            <person name="Hildebrand F."/>
            <person name="Pallen M.J."/>
        </authorList>
    </citation>
    <scope>NUCLEOTIDE SEQUENCE</scope>
    <source>
        <strain evidence="3">10192</strain>
    </source>
</reference>
<dbReference type="PANTHER" id="PTHR43308:SF5">
    <property type="entry name" value="S-LAYER PROTEIN _ PEPTIDOGLYCAN ENDO-BETA-N-ACETYLGLUCOSAMINIDASE"/>
    <property type="match status" value="1"/>
</dbReference>
<protein>
    <submittedName>
        <fullName evidence="3">S-layer homology domain-containing protein</fullName>
    </submittedName>
</protein>
<dbReference type="Pfam" id="PF00395">
    <property type="entry name" value="SLH"/>
    <property type="match status" value="1"/>
</dbReference>
<proteinExistence type="predicted"/>
<dbReference type="EMBL" id="JADIND010000043">
    <property type="protein sequence ID" value="MBO8430132.1"/>
    <property type="molecule type" value="Genomic_DNA"/>
</dbReference>
<feature type="chain" id="PRO_5039272096" evidence="1">
    <location>
        <begin position="23"/>
        <end position="77"/>
    </location>
</feature>
<feature type="non-terminal residue" evidence="3">
    <location>
        <position position="77"/>
    </location>
</feature>
<feature type="domain" description="SLH" evidence="2">
    <location>
        <begin position="21"/>
        <end position="77"/>
    </location>
</feature>
<evidence type="ECO:0000313" key="4">
    <source>
        <dbReference type="Proteomes" id="UP000823632"/>
    </source>
</evidence>
<dbReference type="PANTHER" id="PTHR43308">
    <property type="entry name" value="OUTER MEMBRANE PROTEIN ALPHA-RELATED"/>
    <property type="match status" value="1"/>
</dbReference>
<dbReference type="Proteomes" id="UP000823632">
    <property type="component" value="Unassembled WGS sequence"/>
</dbReference>
<sequence length="77" mass="8472">MKNIFKILTAVLVFSVALPAMAFQFPDVPTNHWAAEQMDILSDKGVIVGYPDGTFRPDENVTRAEFASMAIKALGQE</sequence>
<name>A0A9D9GZN7_9BACT</name>
<organism evidence="3 4">
    <name type="scientific">Candidatus Scatousia excrementipullorum</name>
    <dbReference type="NCBI Taxonomy" id="2840936"/>
    <lineage>
        <taxon>Bacteria</taxon>
        <taxon>Candidatus Scatousia</taxon>
    </lineage>
</organism>
<keyword evidence="1" id="KW-0732">Signal</keyword>
<evidence type="ECO:0000256" key="1">
    <source>
        <dbReference type="SAM" id="SignalP"/>
    </source>
</evidence>
<dbReference type="PROSITE" id="PS51272">
    <property type="entry name" value="SLH"/>
    <property type="match status" value="1"/>
</dbReference>
<dbReference type="InterPro" id="IPR001119">
    <property type="entry name" value="SLH_dom"/>
</dbReference>